<evidence type="ECO:0000313" key="5">
    <source>
        <dbReference type="EMBL" id="VAV94267.1"/>
    </source>
</evidence>
<dbReference type="InterPro" id="IPR000962">
    <property type="entry name" value="Znf_DskA_TraR"/>
</dbReference>
<evidence type="ECO:0000256" key="3">
    <source>
        <dbReference type="ARBA" id="ARBA00022833"/>
    </source>
</evidence>
<dbReference type="SUPFAM" id="SSF109635">
    <property type="entry name" value="DnaK suppressor protein DksA, alpha-hairpin domain"/>
    <property type="match status" value="1"/>
</dbReference>
<dbReference type="PANTHER" id="PTHR33823">
    <property type="entry name" value="RNA POLYMERASE-BINDING TRANSCRIPTION FACTOR DKSA-RELATED"/>
    <property type="match status" value="1"/>
</dbReference>
<accession>A0A3B0RQ72</accession>
<dbReference type="PANTHER" id="PTHR33823:SF2">
    <property type="entry name" value="RNA POLYMERASE-BINDING TRANSCRIPTION FACTOR DKSA"/>
    <property type="match status" value="1"/>
</dbReference>
<evidence type="ECO:0000256" key="2">
    <source>
        <dbReference type="ARBA" id="ARBA00022771"/>
    </source>
</evidence>
<sequence length="114" mass="12136">MDIEAIAAELDVEREKLVHQLDELGATETGDLTGKVDYGDGFADAASATAERSEVLGLIANITRLLRDIDHARAAIAEGTYGTCATCGSRIGEARMEHRPTSRLCVDCKSKQAG</sequence>
<dbReference type="Gene3D" id="1.20.120.910">
    <property type="entry name" value="DksA, coiled-coil domain"/>
    <property type="match status" value="1"/>
</dbReference>
<gene>
    <name evidence="5" type="ORF">MNBD_ACTINO02-284</name>
</gene>
<dbReference type="EMBL" id="UOEK01000055">
    <property type="protein sequence ID" value="VAV94267.1"/>
    <property type="molecule type" value="Genomic_DNA"/>
</dbReference>
<dbReference type="InterPro" id="IPR037187">
    <property type="entry name" value="DnaK_N"/>
</dbReference>
<dbReference type="AlphaFoldDB" id="A0A3B0RQ72"/>
<feature type="domain" description="Zinc finger DksA/TraR C4-type" evidence="4">
    <location>
        <begin position="79"/>
        <end position="111"/>
    </location>
</feature>
<dbReference type="SUPFAM" id="SSF57716">
    <property type="entry name" value="Glucocorticoid receptor-like (DNA-binding domain)"/>
    <property type="match status" value="1"/>
</dbReference>
<dbReference type="GO" id="GO:0008270">
    <property type="term" value="F:zinc ion binding"/>
    <property type="evidence" value="ECO:0007669"/>
    <property type="project" value="UniProtKB-KW"/>
</dbReference>
<organism evidence="5">
    <name type="scientific">hydrothermal vent metagenome</name>
    <dbReference type="NCBI Taxonomy" id="652676"/>
    <lineage>
        <taxon>unclassified sequences</taxon>
        <taxon>metagenomes</taxon>
        <taxon>ecological metagenomes</taxon>
    </lineage>
</organism>
<keyword evidence="1" id="KW-0479">Metal-binding</keyword>
<proteinExistence type="predicted"/>
<keyword evidence="2" id="KW-0863">Zinc-finger</keyword>
<reference evidence="5" key="1">
    <citation type="submission" date="2018-06" db="EMBL/GenBank/DDBJ databases">
        <authorList>
            <person name="Zhirakovskaya E."/>
        </authorList>
    </citation>
    <scope>NUCLEOTIDE SEQUENCE</scope>
</reference>
<protein>
    <recommendedName>
        <fullName evidence="4">Zinc finger DksA/TraR C4-type domain-containing protein</fullName>
    </recommendedName>
</protein>
<name>A0A3B0RQ72_9ZZZZ</name>
<dbReference type="PROSITE" id="PS51128">
    <property type="entry name" value="ZF_DKSA_2"/>
    <property type="match status" value="1"/>
</dbReference>
<keyword evidence="3" id="KW-0862">Zinc</keyword>
<dbReference type="Pfam" id="PF01258">
    <property type="entry name" value="zf-dskA_traR"/>
    <property type="match status" value="1"/>
</dbReference>
<evidence type="ECO:0000259" key="4">
    <source>
        <dbReference type="Pfam" id="PF01258"/>
    </source>
</evidence>
<evidence type="ECO:0000256" key="1">
    <source>
        <dbReference type="ARBA" id="ARBA00022723"/>
    </source>
</evidence>